<keyword evidence="11" id="KW-1185">Reference proteome</keyword>
<dbReference type="GO" id="GO:0016625">
    <property type="term" value="F:oxidoreductase activity, acting on the aldehyde or oxo group of donors, iron-sulfur protein as acceptor"/>
    <property type="evidence" value="ECO:0007669"/>
    <property type="project" value="InterPro"/>
</dbReference>
<comment type="cofactor">
    <cofactor evidence="8">
        <name>tungstopterin</name>
        <dbReference type="ChEBI" id="CHEBI:30402"/>
    </cofactor>
</comment>
<protein>
    <submittedName>
        <fullName evidence="10">Aldehyde ferredoxin oxidoreductase family protein</fullName>
    </submittedName>
</protein>
<reference evidence="10" key="1">
    <citation type="submission" date="2021-04" db="EMBL/GenBank/DDBJ databases">
        <title>Sinoanaerobacter chloroacetimidivorans sp. nov., an obligate anaerobic bacterium isolated from anaerobic sludge.</title>
        <authorList>
            <person name="Bao Y."/>
        </authorList>
    </citation>
    <scope>NUCLEOTIDE SEQUENCE</scope>
    <source>
        <strain evidence="10">BAD-6</strain>
    </source>
</reference>
<dbReference type="GO" id="GO:0051539">
    <property type="term" value="F:4 iron, 4 sulfur cluster binding"/>
    <property type="evidence" value="ECO:0007669"/>
    <property type="project" value="UniProtKB-KW"/>
</dbReference>
<keyword evidence="3" id="KW-0004">4Fe-4S</keyword>
<dbReference type="SMART" id="SM00790">
    <property type="entry name" value="AFOR_N"/>
    <property type="match status" value="1"/>
</dbReference>
<dbReference type="InterPro" id="IPR013983">
    <property type="entry name" value="Ald_Fedxn_OxRdtase_N"/>
</dbReference>
<dbReference type="EMBL" id="JAGSND010000004">
    <property type="protein sequence ID" value="MBR0597892.1"/>
    <property type="molecule type" value="Genomic_DNA"/>
</dbReference>
<comment type="similarity">
    <text evidence="2">Belongs to the AOR/FOR family.</text>
</comment>
<dbReference type="Gene3D" id="3.60.9.10">
    <property type="entry name" value="Aldehyde ferredoxin oxidoreductase, N-terminal domain"/>
    <property type="match status" value="1"/>
</dbReference>
<evidence type="ECO:0000256" key="2">
    <source>
        <dbReference type="ARBA" id="ARBA00011032"/>
    </source>
</evidence>
<dbReference type="PANTHER" id="PTHR30038">
    <property type="entry name" value="ALDEHYDE FERREDOXIN OXIDOREDUCTASE"/>
    <property type="match status" value="1"/>
</dbReference>
<keyword evidence="4" id="KW-0479">Metal-binding</keyword>
<gene>
    <name evidence="10" type="ORF">KCX82_08415</name>
</gene>
<dbReference type="PANTHER" id="PTHR30038:SF0">
    <property type="entry name" value="TUNGSTEN-CONTAINING ALDEHYDE FERREDOXIN OXIDOREDUCTASE"/>
    <property type="match status" value="1"/>
</dbReference>
<evidence type="ECO:0000313" key="10">
    <source>
        <dbReference type="EMBL" id="MBR0597892.1"/>
    </source>
</evidence>
<keyword evidence="7" id="KW-0411">Iron-sulfur</keyword>
<accession>A0A8J8B1M6</accession>
<evidence type="ECO:0000256" key="1">
    <source>
        <dbReference type="ARBA" id="ARBA00001966"/>
    </source>
</evidence>
<dbReference type="AlphaFoldDB" id="A0A8J8B1M6"/>
<name>A0A8J8B1M6_9FIRM</name>
<evidence type="ECO:0000256" key="4">
    <source>
        <dbReference type="ARBA" id="ARBA00022723"/>
    </source>
</evidence>
<dbReference type="Pfam" id="PF02730">
    <property type="entry name" value="AFOR_N"/>
    <property type="match status" value="1"/>
</dbReference>
<dbReference type="Gene3D" id="1.10.599.10">
    <property type="entry name" value="Aldehyde Ferredoxin Oxidoreductase Protein, subunit A, domain 3"/>
    <property type="match status" value="1"/>
</dbReference>
<evidence type="ECO:0000256" key="3">
    <source>
        <dbReference type="ARBA" id="ARBA00022485"/>
    </source>
</evidence>
<dbReference type="GO" id="GO:0046872">
    <property type="term" value="F:metal ion binding"/>
    <property type="evidence" value="ECO:0007669"/>
    <property type="project" value="UniProtKB-KW"/>
</dbReference>
<sequence length="600" mass="64097">MYGFIGKLLRVNLSAGTIKEEAISQSLAEKYIGGRGLGTKIYIDEVAKDVDAFSEDNKLILLTGPLTGTFGTSAGRLMWITKAPLTGTIGCANSGGQFGPELKFAGYDGIIFEGKSEKPVYLYVNDGKAELRSAEELWGKTVYETTDQLVEATDPDAKVSCIGPAGENGVLYATIMNDKHRAAGRGGLGAVMGSKNLKAVVARGTGGIKVADKAGFLAACHDARTKLKENPVTGAGLGAYGTEILVNIINASGGLPKNNWRDGALYEDADDISGETLAEKYLVRNKGCFACSIACGRVTKIKDGPYKSAGEGPEYEAAWALGASCGINNLEAVCKVNFLCNEYGMDPITLGSTFACAMELFDAGLLPKEDIGGNLAFGNTDSIVEFALKTANREGFGDKLAEGSYRLADSYGAPELSMSVKKQEMPAYDGRSLQGMGLEYATSNRGGCHVRGYLTSPEILGIPVKLDPLVTEGKANILKIFQDLTAVVDSSGICLFTTFGIGLPEICNMLRTCTGWNLTDEEILAAGDRIWNMEKLYNLDQGFTKKDDTLPPRLLYDPLPEGPAKGKVCELDVMLKEYYELRGWDTEGIPTGEKLAELGL</sequence>
<dbReference type="SUPFAM" id="SSF48310">
    <property type="entry name" value="Aldehyde ferredoxin oxidoreductase, C-terminal domains"/>
    <property type="match status" value="1"/>
</dbReference>
<dbReference type="InterPro" id="IPR036503">
    <property type="entry name" value="Ald_Fedxn_OxRdtase_N_sf"/>
</dbReference>
<dbReference type="Gene3D" id="1.10.569.10">
    <property type="entry name" value="Aldehyde Ferredoxin Oxidoreductase Protein, subunit A, domain 2"/>
    <property type="match status" value="1"/>
</dbReference>
<dbReference type="InterPro" id="IPR013984">
    <property type="entry name" value="Ald_Fedxn_OxRdtase_dom2"/>
</dbReference>
<evidence type="ECO:0000256" key="6">
    <source>
        <dbReference type="ARBA" id="ARBA00023004"/>
    </source>
</evidence>
<comment type="cofactor">
    <cofactor evidence="1">
        <name>[4Fe-4S] cluster</name>
        <dbReference type="ChEBI" id="CHEBI:49883"/>
    </cofactor>
</comment>
<organism evidence="10 11">
    <name type="scientific">Sinanaerobacter chloroacetimidivorans</name>
    <dbReference type="NCBI Taxonomy" id="2818044"/>
    <lineage>
        <taxon>Bacteria</taxon>
        <taxon>Bacillati</taxon>
        <taxon>Bacillota</taxon>
        <taxon>Clostridia</taxon>
        <taxon>Peptostreptococcales</taxon>
        <taxon>Anaerovoracaceae</taxon>
        <taxon>Sinanaerobacter</taxon>
    </lineage>
</organism>
<dbReference type="InterPro" id="IPR013985">
    <property type="entry name" value="Ald_Fedxn_OxRdtase_dom3"/>
</dbReference>
<evidence type="ECO:0000256" key="5">
    <source>
        <dbReference type="ARBA" id="ARBA00023002"/>
    </source>
</evidence>
<dbReference type="InterPro" id="IPR051919">
    <property type="entry name" value="W-dependent_AOR"/>
</dbReference>
<proteinExistence type="inferred from homology"/>
<evidence type="ECO:0000259" key="9">
    <source>
        <dbReference type="SMART" id="SM00790"/>
    </source>
</evidence>
<dbReference type="Pfam" id="PF01314">
    <property type="entry name" value="AFOR_C"/>
    <property type="match status" value="1"/>
</dbReference>
<evidence type="ECO:0000313" key="11">
    <source>
        <dbReference type="Proteomes" id="UP000675664"/>
    </source>
</evidence>
<dbReference type="SUPFAM" id="SSF56228">
    <property type="entry name" value="Aldehyde ferredoxin oxidoreductase, N-terminal domain"/>
    <property type="match status" value="1"/>
</dbReference>
<dbReference type="Proteomes" id="UP000675664">
    <property type="component" value="Unassembled WGS sequence"/>
</dbReference>
<dbReference type="InterPro" id="IPR001203">
    <property type="entry name" value="OxRdtase_Ald_Fedxn_C"/>
</dbReference>
<evidence type="ECO:0000256" key="7">
    <source>
        <dbReference type="ARBA" id="ARBA00023014"/>
    </source>
</evidence>
<evidence type="ECO:0000256" key="8">
    <source>
        <dbReference type="ARBA" id="ARBA00049934"/>
    </source>
</evidence>
<feature type="domain" description="Aldehyde ferredoxin oxidoreductase N-terminal" evidence="9">
    <location>
        <begin position="4"/>
        <end position="206"/>
    </location>
</feature>
<comment type="caution">
    <text evidence="10">The sequence shown here is derived from an EMBL/GenBank/DDBJ whole genome shotgun (WGS) entry which is preliminary data.</text>
</comment>
<dbReference type="GO" id="GO:0009055">
    <property type="term" value="F:electron transfer activity"/>
    <property type="evidence" value="ECO:0007669"/>
    <property type="project" value="InterPro"/>
</dbReference>
<reference evidence="10" key="2">
    <citation type="submission" date="2021-04" db="EMBL/GenBank/DDBJ databases">
        <authorList>
            <person name="Liu J."/>
        </authorList>
    </citation>
    <scope>NUCLEOTIDE SEQUENCE</scope>
    <source>
        <strain evidence="10">BAD-6</strain>
    </source>
</reference>
<dbReference type="InterPro" id="IPR036021">
    <property type="entry name" value="Tungsten_al_ferr_oxy-like_C"/>
</dbReference>
<keyword evidence="5" id="KW-0560">Oxidoreductase</keyword>
<dbReference type="RefSeq" id="WP_227018019.1">
    <property type="nucleotide sequence ID" value="NZ_JAGSND010000004.1"/>
</dbReference>
<keyword evidence="6" id="KW-0408">Iron</keyword>